<evidence type="ECO:0000313" key="13">
    <source>
        <dbReference type="EMBL" id="EYF04218.1"/>
    </source>
</evidence>
<evidence type="ECO:0000256" key="6">
    <source>
        <dbReference type="ARBA" id="ARBA00022840"/>
    </source>
</evidence>
<dbReference type="GO" id="GO:0009432">
    <property type="term" value="P:SOS response"/>
    <property type="evidence" value="ECO:0007669"/>
    <property type="project" value="TreeGrafter"/>
</dbReference>
<feature type="compositionally biased region" description="Low complexity" evidence="11">
    <location>
        <begin position="334"/>
        <end position="348"/>
    </location>
</feature>
<dbReference type="eggNOG" id="COG0189">
    <property type="taxonomic scope" value="Bacteria"/>
</dbReference>
<dbReference type="GO" id="GO:0005737">
    <property type="term" value="C:cytoplasm"/>
    <property type="evidence" value="ECO:0007669"/>
    <property type="project" value="TreeGrafter"/>
</dbReference>
<dbReference type="GO" id="GO:0046872">
    <property type="term" value="F:metal ion binding"/>
    <property type="evidence" value="ECO:0007669"/>
    <property type="project" value="UniProtKB-KW"/>
</dbReference>
<evidence type="ECO:0000259" key="12">
    <source>
        <dbReference type="PROSITE" id="PS50975"/>
    </source>
</evidence>
<keyword evidence="9" id="KW-0464">Manganese</keyword>
<dbReference type="GO" id="GO:0006412">
    <property type="term" value="P:translation"/>
    <property type="evidence" value="ECO:0007669"/>
    <property type="project" value="UniProtKB-KW"/>
</dbReference>
<dbReference type="STRING" id="1192034.CAP_4695"/>
<comment type="caution">
    <text evidence="13">The sequence shown here is derived from an EMBL/GenBank/DDBJ whole genome shotgun (WGS) entry which is preliminary data.</text>
</comment>
<dbReference type="SUPFAM" id="SSF56059">
    <property type="entry name" value="Glutathione synthetase ATP-binding domain-like"/>
    <property type="match status" value="1"/>
</dbReference>
<dbReference type="Pfam" id="PF18030">
    <property type="entry name" value="Rimk_N"/>
    <property type="match status" value="1"/>
</dbReference>
<dbReference type="InterPro" id="IPR041107">
    <property type="entry name" value="Rimk_N"/>
</dbReference>
<keyword evidence="6 10" id="KW-0067">ATP-binding</keyword>
<gene>
    <name evidence="13" type="ORF">CAP_4695</name>
</gene>
<evidence type="ECO:0000256" key="1">
    <source>
        <dbReference type="ARBA" id="ARBA00001936"/>
    </source>
</evidence>
<dbReference type="GO" id="GO:0018169">
    <property type="term" value="F:ribosomal S6-glutamic acid ligase activity"/>
    <property type="evidence" value="ECO:0007669"/>
    <property type="project" value="TreeGrafter"/>
</dbReference>
<evidence type="ECO:0000256" key="3">
    <source>
        <dbReference type="ARBA" id="ARBA00022598"/>
    </source>
</evidence>
<keyword evidence="13" id="KW-0808">Transferase</keyword>
<dbReference type="GO" id="GO:0016740">
    <property type="term" value="F:transferase activity"/>
    <property type="evidence" value="ECO:0007669"/>
    <property type="project" value="UniProtKB-KW"/>
</dbReference>
<evidence type="ECO:0000313" key="14">
    <source>
        <dbReference type="Proteomes" id="UP000019678"/>
    </source>
</evidence>
<dbReference type="RefSeq" id="WP_044244547.1">
    <property type="nucleotide sequence ID" value="NZ_ASRX01000037.1"/>
</dbReference>
<comment type="cofactor">
    <cofactor evidence="2">
        <name>Mg(2+)</name>
        <dbReference type="ChEBI" id="CHEBI:18420"/>
    </cofactor>
</comment>
<feature type="domain" description="ATP-grasp" evidence="12">
    <location>
        <begin position="104"/>
        <end position="287"/>
    </location>
</feature>
<name>A0A017T4N2_9BACT</name>
<feature type="region of interest" description="Disordered" evidence="11">
    <location>
        <begin position="320"/>
        <end position="348"/>
    </location>
</feature>
<evidence type="ECO:0000256" key="8">
    <source>
        <dbReference type="ARBA" id="ARBA00022917"/>
    </source>
</evidence>
<keyword evidence="4" id="KW-0479">Metal-binding</keyword>
<dbReference type="InterPro" id="IPR013651">
    <property type="entry name" value="ATP-grasp_RimK-type"/>
</dbReference>
<dbReference type="InterPro" id="IPR013815">
    <property type="entry name" value="ATP_grasp_subdomain_1"/>
</dbReference>
<organism evidence="13 14">
    <name type="scientific">Chondromyces apiculatus DSM 436</name>
    <dbReference type="NCBI Taxonomy" id="1192034"/>
    <lineage>
        <taxon>Bacteria</taxon>
        <taxon>Pseudomonadati</taxon>
        <taxon>Myxococcota</taxon>
        <taxon>Polyangia</taxon>
        <taxon>Polyangiales</taxon>
        <taxon>Polyangiaceae</taxon>
        <taxon>Chondromyces</taxon>
    </lineage>
</organism>
<dbReference type="NCBIfam" id="NF007764">
    <property type="entry name" value="PRK10446.1"/>
    <property type="match status" value="1"/>
</dbReference>
<dbReference type="Gene3D" id="3.40.50.20">
    <property type="match status" value="1"/>
</dbReference>
<dbReference type="PANTHER" id="PTHR21621:SF7">
    <property type="entry name" value="RIBOSOMAL PROTEIN BS6--L-GLUTAMATE LIGASE"/>
    <property type="match status" value="1"/>
</dbReference>
<dbReference type="Gene3D" id="3.30.1490.20">
    <property type="entry name" value="ATP-grasp fold, A domain"/>
    <property type="match status" value="1"/>
</dbReference>
<dbReference type="Pfam" id="PF08443">
    <property type="entry name" value="RimK"/>
    <property type="match status" value="1"/>
</dbReference>
<evidence type="ECO:0000256" key="7">
    <source>
        <dbReference type="ARBA" id="ARBA00022842"/>
    </source>
</evidence>
<dbReference type="OrthoDB" id="3865600at2"/>
<evidence type="ECO:0000256" key="10">
    <source>
        <dbReference type="PROSITE-ProRule" id="PRU00409"/>
    </source>
</evidence>
<dbReference type="InterPro" id="IPR011761">
    <property type="entry name" value="ATP-grasp"/>
</dbReference>
<dbReference type="Proteomes" id="UP000019678">
    <property type="component" value="Unassembled WGS sequence"/>
</dbReference>
<evidence type="ECO:0000256" key="9">
    <source>
        <dbReference type="ARBA" id="ARBA00023211"/>
    </source>
</evidence>
<evidence type="ECO:0000256" key="5">
    <source>
        <dbReference type="ARBA" id="ARBA00022741"/>
    </source>
</evidence>
<evidence type="ECO:0000256" key="11">
    <source>
        <dbReference type="SAM" id="MobiDB-lite"/>
    </source>
</evidence>
<dbReference type="InterPro" id="IPR004666">
    <property type="entry name" value="Rp_bS6_RimK/Lys_biosynth_LsyX"/>
</dbReference>
<dbReference type="GO" id="GO:0005524">
    <property type="term" value="F:ATP binding"/>
    <property type="evidence" value="ECO:0007669"/>
    <property type="project" value="UniProtKB-UniRule"/>
</dbReference>
<proteinExistence type="predicted"/>
<dbReference type="NCBIfam" id="TIGR00768">
    <property type="entry name" value="rimK_fam"/>
    <property type="match status" value="1"/>
</dbReference>
<sequence length="348" mass="36997">MRVLVLSRNASLYSTSRIVLAARARGHDVSIIDPLDFQIVVSRGGPSVLVAGAPVPRFDIVIPRIGSSITNYGLAVVRQFDLMGVPVLNGAVSIARSRDKLRALQLLTRRKLDVPTTVCARSPAGAEAALDLVGGCPAIVKLQQGTQGIGTMIAETPQAVHSLLETFWAMGQDIVLQEYIRESKGRDLRVIVVGGRVVACMRRIAKPGEFRSNLHRGGTGGAARLTRADRSVAIKATKAMGLEVAGVDMLEAKSGPKILEINSSPGLEGVERATGVDVAGAIITYAETYAATHGRISRRTVEARLADVIHEERMPRRIGWTAPAEVTTSRRKSAAMSGSSSRAGRAAP</sequence>
<keyword evidence="3" id="KW-0436">Ligase</keyword>
<keyword evidence="7" id="KW-0460">Magnesium</keyword>
<evidence type="ECO:0000256" key="4">
    <source>
        <dbReference type="ARBA" id="ARBA00022723"/>
    </source>
</evidence>
<dbReference type="PROSITE" id="PS50975">
    <property type="entry name" value="ATP_GRASP"/>
    <property type="match status" value="1"/>
</dbReference>
<protein>
    <submittedName>
        <fullName evidence="13">Ribosomal protein S6 glutaminyl transferase</fullName>
    </submittedName>
</protein>
<evidence type="ECO:0000256" key="2">
    <source>
        <dbReference type="ARBA" id="ARBA00001946"/>
    </source>
</evidence>
<keyword evidence="5 10" id="KW-0547">Nucleotide-binding</keyword>
<keyword evidence="8" id="KW-0648">Protein biosynthesis</keyword>
<accession>A0A017T4N2</accession>
<dbReference type="EMBL" id="ASRX01000037">
    <property type="protein sequence ID" value="EYF04218.1"/>
    <property type="molecule type" value="Genomic_DNA"/>
</dbReference>
<comment type="cofactor">
    <cofactor evidence="1">
        <name>Mn(2+)</name>
        <dbReference type="ChEBI" id="CHEBI:29035"/>
    </cofactor>
</comment>
<reference evidence="13 14" key="1">
    <citation type="submission" date="2013-05" db="EMBL/GenBank/DDBJ databases">
        <title>Genome assembly of Chondromyces apiculatus DSM 436.</title>
        <authorList>
            <person name="Sharma G."/>
            <person name="Khatri I."/>
            <person name="Kaur C."/>
            <person name="Mayilraj S."/>
            <person name="Subramanian S."/>
        </authorList>
    </citation>
    <scope>NUCLEOTIDE SEQUENCE [LARGE SCALE GENOMIC DNA]</scope>
    <source>
        <strain evidence="13 14">DSM 436</strain>
    </source>
</reference>
<dbReference type="Gene3D" id="3.30.470.20">
    <property type="entry name" value="ATP-grasp fold, B domain"/>
    <property type="match status" value="1"/>
</dbReference>
<keyword evidence="14" id="KW-1185">Reference proteome</keyword>
<dbReference type="AlphaFoldDB" id="A0A017T4N2"/>
<dbReference type="PANTHER" id="PTHR21621">
    <property type="entry name" value="RIBOSOMAL PROTEIN S6 MODIFICATION PROTEIN"/>
    <property type="match status" value="1"/>
</dbReference>